<gene>
    <name evidence="1" type="ORF">NCI00_19310</name>
</gene>
<evidence type="ECO:0000313" key="2">
    <source>
        <dbReference type="Proteomes" id="UP001204772"/>
    </source>
</evidence>
<proteinExistence type="predicted"/>
<name>A0ABT1FS51_9BACT</name>
<dbReference type="RefSeq" id="WP_253530271.1">
    <property type="nucleotide sequence ID" value="NZ_JAMZEL010000008.1"/>
</dbReference>
<organism evidence="1 2">
    <name type="scientific">Runella salmonicolor</name>
    <dbReference type="NCBI Taxonomy" id="2950278"/>
    <lineage>
        <taxon>Bacteria</taxon>
        <taxon>Pseudomonadati</taxon>
        <taxon>Bacteroidota</taxon>
        <taxon>Cytophagia</taxon>
        <taxon>Cytophagales</taxon>
        <taxon>Spirosomataceae</taxon>
        <taxon>Runella</taxon>
    </lineage>
</organism>
<evidence type="ECO:0008006" key="3">
    <source>
        <dbReference type="Google" id="ProtNLM"/>
    </source>
</evidence>
<dbReference type="Proteomes" id="UP001204772">
    <property type="component" value="Unassembled WGS sequence"/>
</dbReference>
<keyword evidence="2" id="KW-1185">Reference proteome</keyword>
<sequence>MKNSVLIIIFSTLVIIKSLAQGLTKNAKGEGSVLFKGNHLTLDVAESKISFGLNNLQNKFGDNCGFVWGINANGKNESGITGLIGEGTVVPNASLNGFIGVSISNGIPKALNNRLDKELASYRELLEKLDIGSMEDIKKTILMNTLGDDLKKLRENQLKALENALTQGFYIDNLKNFKSDEGTSDEIQKKEKSAIEKITISGKRILANVEKQQDKLSTDIQNTENEINTSNFFQHIIYLSGGAGSTSFKLVPQIKTPFSDSFIDTTFKSRNIGLGANFLFKNIIIGVSYKYVLRNNLSTLKEKVYIIRTKSTNDNQSLIEESKVSAYPVSEKKPYLEIPLNELNFDIVFNRKLDDKSKNLLLINPYINAQVFSRNKLVIPNNLSIGCGLYYYKESGKFLGGIYFELPDVSQAYEKLKPVDDQKLLAPYKRVVIGLTGQMTIGSFLNLF</sequence>
<comment type="caution">
    <text evidence="1">The sequence shown here is derived from an EMBL/GenBank/DDBJ whole genome shotgun (WGS) entry which is preliminary data.</text>
</comment>
<accession>A0ABT1FS51</accession>
<reference evidence="1 2" key="1">
    <citation type="submission" date="2022-06" db="EMBL/GenBank/DDBJ databases">
        <title>Runella sp. S5 genome sequencing.</title>
        <authorList>
            <person name="Park S."/>
        </authorList>
    </citation>
    <scope>NUCLEOTIDE SEQUENCE [LARGE SCALE GENOMIC DNA]</scope>
    <source>
        <strain evidence="1 2">S5</strain>
    </source>
</reference>
<protein>
    <recommendedName>
        <fullName evidence="3">Outer membrane protein beta-barrel domain-containing protein</fullName>
    </recommendedName>
</protein>
<evidence type="ECO:0000313" key="1">
    <source>
        <dbReference type="EMBL" id="MCP1384595.1"/>
    </source>
</evidence>
<dbReference type="EMBL" id="JAMZEL010000008">
    <property type="protein sequence ID" value="MCP1384595.1"/>
    <property type="molecule type" value="Genomic_DNA"/>
</dbReference>